<dbReference type="InParanoid" id="W2SDR7"/>
<dbReference type="InterPro" id="IPR053157">
    <property type="entry name" value="Sterol_Uptake_Regulator"/>
</dbReference>
<keyword evidence="2" id="KW-1185">Reference proteome</keyword>
<reference evidence="1 2" key="1">
    <citation type="submission" date="2013-03" db="EMBL/GenBank/DDBJ databases">
        <title>The Genome Sequence of Phialophora europaea CBS 101466.</title>
        <authorList>
            <consortium name="The Broad Institute Genomics Platform"/>
            <person name="Cuomo C."/>
            <person name="de Hoog S."/>
            <person name="Gorbushina A."/>
            <person name="Walker B."/>
            <person name="Young S.K."/>
            <person name="Zeng Q."/>
            <person name="Gargeya S."/>
            <person name="Fitzgerald M."/>
            <person name="Haas B."/>
            <person name="Abouelleil A."/>
            <person name="Allen A.W."/>
            <person name="Alvarado L."/>
            <person name="Arachchi H.M."/>
            <person name="Berlin A.M."/>
            <person name="Chapman S.B."/>
            <person name="Gainer-Dewar J."/>
            <person name="Goldberg J."/>
            <person name="Griggs A."/>
            <person name="Gujja S."/>
            <person name="Hansen M."/>
            <person name="Howarth C."/>
            <person name="Imamovic A."/>
            <person name="Ireland A."/>
            <person name="Larimer J."/>
            <person name="McCowan C."/>
            <person name="Murphy C."/>
            <person name="Pearson M."/>
            <person name="Poon T.W."/>
            <person name="Priest M."/>
            <person name="Roberts A."/>
            <person name="Saif S."/>
            <person name="Shea T."/>
            <person name="Sisk P."/>
            <person name="Sykes S."/>
            <person name="Wortman J."/>
            <person name="Nusbaum C."/>
            <person name="Birren B."/>
        </authorList>
    </citation>
    <scope>NUCLEOTIDE SEQUENCE [LARGE SCALE GENOMIC DNA]</scope>
    <source>
        <strain evidence="1 2">CBS 101466</strain>
    </source>
</reference>
<accession>W2SDR7</accession>
<dbReference type="OrthoDB" id="5295362at2759"/>
<gene>
    <name evidence="1" type="ORF">HMPREF1541_00367</name>
</gene>
<dbReference type="InterPro" id="IPR021858">
    <property type="entry name" value="Fun_TF"/>
</dbReference>
<dbReference type="Proteomes" id="UP000030752">
    <property type="component" value="Unassembled WGS sequence"/>
</dbReference>
<proteinExistence type="predicted"/>
<dbReference type="GeneID" id="19967706"/>
<dbReference type="Pfam" id="PF11951">
    <property type="entry name" value="Fungal_trans_2"/>
    <property type="match status" value="1"/>
</dbReference>
<evidence type="ECO:0008006" key="3">
    <source>
        <dbReference type="Google" id="ProtNLM"/>
    </source>
</evidence>
<dbReference type="GO" id="GO:0001228">
    <property type="term" value="F:DNA-binding transcription activator activity, RNA polymerase II-specific"/>
    <property type="evidence" value="ECO:0007669"/>
    <property type="project" value="TreeGrafter"/>
</dbReference>
<name>W2SDR7_CYPE1</name>
<dbReference type="AlphaFoldDB" id="W2SDR7"/>
<dbReference type="HOGENOM" id="CLU_024934_5_1_1"/>
<dbReference type="RefSeq" id="XP_008710895.1">
    <property type="nucleotide sequence ID" value="XM_008712673.1"/>
</dbReference>
<evidence type="ECO:0000313" key="2">
    <source>
        <dbReference type="Proteomes" id="UP000030752"/>
    </source>
</evidence>
<protein>
    <recommendedName>
        <fullName evidence="3">Transcription factor domain-containing protein</fullName>
    </recommendedName>
</protein>
<dbReference type="PANTHER" id="PTHR47784">
    <property type="entry name" value="STEROL UPTAKE CONTROL PROTEIN 2"/>
    <property type="match status" value="1"/>
</dbReference>
<dbReference type="PANTHER" id="PTHR47784:SF5">
    <property type="entry name" value="STEROL UPTAKE CONTROL PROTEIN 2"/>
    <property type="match status" value="1"/>
</dbReference>
<dbReference type="eggNOG" id="ENOG502SNX9">
    <property type="taxonomic scope" value="Eukaryota"/>
</dbReference>
<dbReference type="STRING" id="1220924.W2SDR7"/>
<dbReference type="VEuPathDB" id="FungiDB:HMPREF1541_00367"/>
<dbReference type="EMBL" id="KB822711">
    <property type="protein sequence ID" value="ETN46183.1"/>
    <property type="molecule type" value="Genomic_DNA"/>
</dbReference>
<sequence length="380" mass="43207">MVANSARGLDCQYDRAQHLSTDQHSTFSEHPQVLESYTRSDRHIQELSLMHRWTTTTYDTIPTKYADDNSIWETEMPEVALQHPFLLNALLSITTFELSGPPETAAADYVKAAMDYRDLAVHDLPDLSSTTTAETNAALVYLEPLILLMILVSVQHQPSTTSLFDILQLLTRYLTLMQSIHSHLNTSSATLAHHPLHQATVTQTDIPSQMLDVLTSTTFRNLDDMNKSRPEPPDEAPFKVRFTATLHQASCKKALFWLEEAFTHLPCHSQDTHDFNGRRFLEHCLGWVQLIDGEYIAALREGDQVAILLFLTWTVLVQTHGHRFWWARNLATKLFQAISGTIDEGTAPVLHEIFSWARRQLHQVQQAHVEPHANFPMPAQ</sequence>
<organism evidence="1 2">
    <name type="scientific">Cyphellophora europaea (strain CBS 101466)</name>
    <name type="common">Phialophora europaea</name>
    <dbReference type="NCBI Taxonomy" id="1220924"/>
    <lineage>
        <taxon>Eukaryota</taxon>
        <taxon>Fungi</taxon>
        <taxon>Dikarya</taxon>
        <taxon>Ascomycota</taxon>
        <taxon>Pezizomycotina</taxon>
        <taxon>Eurotiomycetes</taxon>
        <taxon>Chaetothyriomycetidae</taxon>
        <taxon>Chaetothyriales</taxon>
        <taxon>Cyphellophoraceae</taxon>
        <taxon>Cyphellophora</taxon>
    </lineage>
</organism>
<evidence type="ECO:0000313" key="1">
    <source>
        <dbReference type="EMBL" id="ETN46183.1"/>
    </source>
</evidence>